<gene>
    <name evidence="2" type="ORF">DS837_23615</name>
</gene>
<feature type="domain" description="Putative regulatory protein FmdB zinc ribbon" evidence="1">
    <location>
        <begin position="1"/>
        <end position="47"/>
    </location>
</feature>
<evidence type="ECO:0000313" key="2">
    <source>
        <dbReference type="EMBL" id="KAA0680474.1"/>
    </source>
</evidence>
<evidence type="ECO:0000313" key="3">
    <source>
        <dbReference type="Proteomes" id="UP000476837"/>
    </source>
</evidence>
<proteinExistence type="predicted"/>
<name>A0A6L3AUX5_AZOBR</name>
<dbReference type="Pfam" id="PF06676">
    <property type="entry name" value="DUF1178"/>
    <property type="match status" value="1"/>
</dbReference>
<accession>A0A6L3AUX5</accession>
<dbReference type="RefSeq" id="WP_149166988.1">
    <property type="nucleotide sequence ID" value="NZ_QOKV01000019.1"/>
</dbReference>
<comment type="caution">
    <text evidence="2">The sequence shown here is derived from an EMBL/GenBank/DDBJ whole genome shotgun (WGS) entry which is preliminary data.</text>
</comment>
<dbReference type="InterPro" id="IPR013429">
    <property type="entry name" value="Regulatory_FmdB_Zinc_ribbon"/>
</dbReference>
<organism evidence="2 3">
    <name type="scientific">Azospirillum brasilense</name>
    <dbReference type="NCBI Taxonomy" id="192"/>
    <lineage>
        <taxon>Bacteria</taxon>
        <taxon>Pseudomonadati</taxon>
        <taxon>Pseudomonadota</taxon>
        <taxon>Alphaproteobacteria</taxon>
        <taxon>Rhodospirillales</taxon>
        <taxon>Azospirillaceae</taxon>
        <taxon>Azospirillum</taxon>
    </lineage>
</organism>
<evidence type="ECO:0000259" key="1">
    <source>
        <dbReference type="SMART" id="SM00834"/>
    </source>
</evidence>
<reference evidence="2 3" key="1">
    <citation type="submission" date="2018-07" db="EMBL/GenBank/DDBJ databases">
        <title>Genome sequence of Roseomonas fauriae ATCC 49958.</title>
        <authorList>
            <person name="Sant'Anna F.H."/>
            <person name="Baldani J.I."/>
            <person name="Zilli J.E."/>
            <person name="Reis V.M."/>
            <person name="Hartmann A."/>
            <person name="Cruz L."/>
            <person name="de Souza E.M."/>
            <person name="de Oliveira Pedrosa F."/>
            <person name="Passaglia L.M.P."/>
        </authorList>
    </citation>
    <scope>NUCLEOTIDE SEQUENCE [LARGE SCALE GENOMIC DNA]</scope>
    <source>
        <strain evidence="2 3">ATCC 49958</strain>
    </source>
</reference>
<dbReference type="EMBL" id="QOKV01000019">
    <property type="protein sequence ID" value="KAA0680474.1"/>
    <property type="molecule type" value="Genomic_DNA"/>
</dbReference>
<dbReference type="AlphaFoldDB" id="A0A6L3AUX5"/>
<dbReference type="InterPro" id="IPR009562">
    <property type="entry name" value="DUF1178"/>
</dbReference>
<protein>
    <submittedName>
        <fullName evidence="2">DUF1178 family protein</fullName>
    </submittedName>
</protein>
<dbReference type="SMART" id="SM00834">
    <property type="entry name" value="CxxC_CXXC_SSSS"/>
    <property type="match status" value="1"/>
</dbReference>
<dbReference type="Proteomes" id="UP000476837">
    <property type="component" value="Unassembled WGS sequence"/>
</dbReference>
<sequence>MILYALRCACGHEFEQWFKNMADYDTRKADGLSCPSCGGTEVAKAIMAPRVGASKPAPAPAPMPACNPSGCGNAMCPMSQMA</sequence>